<evidence type="ECO:0000313" key="2">
    <source>
        <dbReference type="Proteomes" id="UP000008068"/>
    </source>
</evidence>
<gene>
    <name evidence="1" type="ORF">CAEBREN_12603</name>
</gene>
<name>G0NXN1_CAEBE</name>
<dbReference type="HOGENOM" id="CLU_2148042_0_0_1"/>
<protein>
    <submittedName>
        <fullName evidence="1">Uncharacterized protein</fullName>
    </submittedName>
</protein>
<sequence>MFYIHVREANVEEEIVEEEGEVYLETEFFKNLHFCLAPALTASTIGPQARPQELDEQGLRVLAPAQPDAYPVVHALPQRRDQPSVRDEENACSNALKGKQFLVYFHWFLFFP</sequence>
<dbReference type="AlphaFoldDB" id="G0NXN1"/>
<reference evidence="2" key="1">
    <citation type="submission" date="2011-07" db="EMBL/GenBank/DDBJ databases">
        <authorList>
            <consortium name="Caenorhabditis brenneri Sequencing and Analysis Consortium"/>
            <person name="Wilson R.K."/>
        </authorList>
    </citation>
    <scope>NUCLEOTIDE SEQUENCE [LARGE SCALE GENOMIC DNA]</scope>
    <source>
        <strain evidence="2">PB2801</strain>
    </source>
</reference>
<evidence type="ECO:0000313" key="1">
    <source>
        <dbReference type="EMBL" id="EGT39589.1"/>
    </source>
</evidence>
<accession>G0NXN1</accession>
<keyword evidence="2" id="KW-1185">Reference proteome</keyword>
<dbReference type="InParanoid" id="G0NXN1"/>
<proteinExistence type="predicted"/>
<dbReference type="EMBL" id="GL379973">
    <property type="protein sequence ID" value="EGT39589.1"/>
    <property type="molecule type" value="Genomic_DNA"/>
</dbReference>
<organism evidence="2">
    <name type="scientific">Caenorhabditis brenneri</name>
    <name type="common">Nematode worm</name>
    <dbReference type="NCBI Taxonomy" id="135651"/>
    <lineage>
        <taxon>Eukaryota</taxon>
        <taxon>Metazoa</taxon>
        <taxon>Ecdysozoa</taxon>
        <taxon>Nematoda</taxon>
        <taxon>Chromadorea</taxon>
        <taxon>Rhabditida</taxon>
        <taxon>Rhabditina</taxon>
        <taxon>Rhabditomorpha</taxon>
        <taxon>Rhabditoidea</taxon>
        <taxon>Rhabditidae</taxon>
        <taxon>Peloderinae</taxon>
        <taxon>Caenorhabditis</taxon>
    </lineage>
</organism>
<dbReference type="Proteomes" id="UP000008068">
    <property type="component" value="Unassembled WGS sequence"/>
</dbReference>